<evidence type="ECO:0000256" key="2">
    <source>
        <dbReference type="ARBA" id="ARBA00022448"/>
    </source>
</evidence>
<evidence type="ECO:0000256" key="3">
    <source>
        <dbReference type="ARBA" id="ARBA00022692"/>
    </source>
</evidence>
<proteinExistence type="predicted"/>
<reference evidence="14" key="1">
    <citation type="journal article" date="2012" name="Science">
        <title>The Paleozoic origin of enzymatic lignin decomposition reconstructed from 31 fungal genomes.</title>
        <authorList>
            <person name="Floudas D."/>
            <person name="Binder M."/>
            <person name="Riley R."/>
            <person name="Barry K."/>
            <person name="Blanchette R.A."/>
            <person name="Henrissat B."/>
            <person name="Martinez A.T."/>
            <person name="Otillar R."/>
            <person name="Spatafora J.W."/>
            <person name="Yadav J.S."/>
            <person name="Aerts A."/>
            <person name="Benoit I."/>
            <person name="Boyd A."/>
            <person name="Carlson A."/>
            <person name="Copeland A."/>
            <person name="Coutinho P.M."/>
            <person name="de Vries R.P."/>
            <person name="Ferreira P."/>
            <person name="Findley K."/>
            <person name="Foster B."/>
            <person name="Gaskell J."/>
            <person name="Glotzer D."/>
            <person name="Gorecki P."/>
            <person name="Heitman J."/>
            <person name="Hesse C."/>
            <person name="Hori C."/>
            <person name="Igarashi K."/>
            <person name="Jurgens J.A."/>
            <person name="Kallen N."/>
            <person name="Kersten P."/>
            <person name="Kohler A."/>
            <person name="Kuees U."/>
            <person name="Kumar T.K.A."/>
            <person name="Kuo A."/>
            <person name="LaButti K."/>
            <person name="Larrondo L.F."/>
            <person name="Lindquist E."/>
            <person name="Ling A."/>
            <person name="Lombard V."/>
            <person name="Lucas S."/>
            <person name="Lundell T."/>
            <person name="Martin R."/>
            <person name="McLaughlin D.J."/>
            <person name="Morgenstern I."/>
            <person name="Morin E."/>
            <person name="Murat C."/>
            <person name="Nagy L.G."/>
            <person name="Nolan M."/>
            <person name="Ohm R.A."/>
            <person name="Patyshakuliyeva A."/>
            <person name="Rokas A."/>
            <person name="Ruiz-Duenas F.J."/>
            <person name="Sabat G."/>
            <person name="Salamov A."/>
            <person name="Samejima M."/>
            <person name="Schmutz J."/>
            <person name="Slot J.C."/>
            <person name="St John F."/>
            <person name="Stenlid J."/>
            <person name="Sun H."/>
            <person name="Sun S."/>
            <person name="Syed K."/>
            <person name="Tsang A."/>
            <person name="Wiebenga A."/>
            <person name="Young D."/>
            <person name="Pisabarro A."/>
            <person name="Eastwood D.C."/>
            <person name="Martin F."/>
            <person name="Cullen D."/>
            <person name="Grigoriev I.V."/>
            <person name="Hibbett D.S."/>
        </authorList>
    </citation>
    <scope>NUCLEOTIDE SEQUENCE [LARGE SCALE GENOMIC DNA]</scope>
    <source>
        <strain evidence="14">RWD-64-598 SS2</strain>
    </source>
</reference>
<dbReference type="CDD" id="cd18604">
    <property type="entry name" value="ABC_6TM_VMR1_D2_like"/>
    <property type="match status" value="1"/>
</dbReference>
<dbReference type="PROSITE" id="PS50929">
    <property type="entry name" value="ABC_TM1F"/>
    <property type="match status" value="2"/>
</dbReference>
<feature type="transmembrane region" description="Helical" evidence="10">
    <location>
        <begin position="379"/>
        <end position="407"/>
    </location>
</feature>
<dbReference type="InterPro" id="IPR003439">
    <property type="entry name" value="ABC_transporter-like_ATP-bd"/>
</dbReference>
<feature type="domain" description="ABC transporter" evidence="11">
    <location>
        <begin position="1398"/>
        <end position="1650"/>
    </location>
</feature>
<evidence type="ECO:0000256" key="5">
    <source>
        <dbReference type="ARBA" id="ARBA00022741"/>
    </source>
</evidence>
<name>A0A5M3MCK6_CONPW</name>
<dbReference type="Pfam" id="PF00005">
    <property type="entry name" value="ABC_tran"/>
    <property type="match status" value="2"/>
</dbReference>
<dbReference type="InterPro" id="IPR027417">
    <property type="entry name" value="P-loop_NTPase"/>
</dbReference>
<keyword evidence="5" id="KW-0547">Nucleotide-binding</keyword>
<dbReference type="GO" id="GO:0005524">
    <property type="term" value="F:ATP binding"/>
    <property type="evidence" value="ECO:0007669"/>
    <property type="project" value="UniProtKB-KW"/>
</dbReference>
<feature type="transmembrane region" description="Helical" evidence="10">
    <location>
        <begin position="123"/>
        <end position="144"/>
    </location>
</feature>
<dbReference type="GO" id="GO:0140359">
    <property type="term" value="F:ABC-type transporter activity"/>
    <property type="evidence" value="ECO:0007669"/>
    <property type="project" value="InterPro"/>
</dbReference>
<feature type="domain" description="ABC transporter" evidence="11">
    <location>
        <begin position="718"/>
        <end position="963"/>
    </location>
</feature>
<dbReference type="KEGG" id="cput:CONPUDRAFT_84777"/>
<feature type="region of interest" description="Disordered" evidence="9">
    <location>
        <begin position="700"/>
        <end position="728"/>
    </location>
</feature>
<dbReference type="OrthoDB" id="6500128at2759"/>
<feature type="transmembrane region" description="Helical" evidence="10">
    <location>
        <begin position="489"/>
        <end position="514"/>
    </location>
</feature>
<evidence type="ECO:0000259" key="11">
    <source>
        <dbReference type="PROSITE" id="PS50893"/>
    </source>
</evidence>
<dbReference type="CDD" id="cd03250">
    <property type="entry name" value="ABCC_MRP_domain1"/>
    <property type="match status" value="1"/>
</dbReference>
<dbReference type="EMBL" id="JH711585">
    <property type="protein sequence ID" value="EIW76959.1"/>
    <property type="molecule type" value="Genomic_DNA"/>
</dbReference>
<comment type="caution">
    <text evidence="13">The sequence shown here is derived from an EMBL/GenBank/DDBJ whole genome shotgun (WGS) entry which is preliminary data.</text>
</comment>
<feature type="transmembrane region" description="Helical" evidence="10">
    <location>
        <begin position="156"/>
        <end position="181"/>
    </location>
</feature>
<feature type="compositionally biased region" description="Basic and acidic residues" evidence="9">
    <location>
        <begin position="1041"/>
        <end position="1052"/>
    </location>
</feature>
<keyword evidence="6" id="KW-0067">ATP-binding</keyword>
<feature type="transmembrane region" description="Helical" evidence="10">
    <location>
        <begin position="83"/>
        <end position="103"/>
    </location>
</feature>
<dbReference type="InterPro" id="IPR036640">
    <property type="entry name" value="ABC1_TM_sf"/>
</dbReference>
<organism evidence="13 14">
    <name type="scientific">Coniophora puteana (strain RWD-64-598)</name>
    <name type="common">Brown rot fungus</name>
    <dbReference type="NCBI Taxonomy" id="741705"/>
    <lineage>
        <taxon>Eukaryota</taxon>
        <taxon>Fungi</taxon>
        <taxon>Dikarya</taxon>
        <taxon>Basidiomycota</taxon>
        <taxon>Agaricomycotina</taxon>
        <taxon>Agaricomycetes</taxon>
        <taxon>Agaricomycetidae</taxon>
        <taxon>Boletales</taxon>
        <taxon>Coniophorineae</taxon>
        <taxon>Coniophoraceae</taxon>
        <taxon>Coniophora</taxon>
    </lineage>
</organism>
<gene>
    <name evidence="13" type="ORF">CONPUDRAFT_84777</name>
</gene>
<feature type="transmembrane region" description="Helical" evidence="10">
    <location>
        <begin position="193"/>
        <end position="212"/>
    </location>
</feature>
<keyword evidence="7 10" id="KW-1133">Transmembrane helix</keyword>
<dbReference type="GO" id="GO:0016887">
    <property type="term" value="F:ATP hydrolysis activity"/>
    <property type="evidence" value="ECO:0007669"/>
    <property type="project" value="InterPro"/>
</dbReference>
<dbReference type="InterPro" id="IPR011527">
    <property type="entry name" value="ABC1_TM_dom"/>
</dbReference>
<evidence type="ECO:0000256" key="6">
    <source>
        <dbReference type="ARBA" id="ARBA00022840"/>
    </source>
</evidence>
<dbReference type="InterPro" id="IPR050173">
    <property type="entry name" value="ABC_transporter_C-like"/>
</dbReference>
<keyword evidence="14" id="KW-1185">Reference proteome</keyword>
<dbReference type="PROSITE" id="PS50893">
    <property type="entry name" value="ABC_TRANSPORTER_2"/>
    <property type="match status" value="2"/>
</dbReference>
<dbReference type="Gene3D" id="1.20.1560.10">
    <property type="entry name" value="ABC transporter type 1, transmembrane domain"/>
    <property type="match status" value="2"/>
</dbReference>
<keyword evidence="4" id="KW-0677">Repeat</keyword>
<dbReference type="RefSeq" id="XP_007773264.1">
    <property type="nucleotide sequence ID" value="XM_007775074.1"/>
</dbReference>
<evidence type="ECO:0000256" key="7">
    <source>
        <dbReference type="ARBA" id="ARBA00022989"/>
    </source>
</evidence>
<dbReference type="Proteomes" id="UP000053558">
    <property type="component" value="Unassembled WGS sequence"/>
</dbReference>
<evidence type="ECO:0000256" key="10">
    <source>
        <dbReference type="SAM" id="Phobius"/>
    </source>
</evidence>
<dbReference type="OMA" id="CENSGEY"/>
<keyword evidence="3 10" id="KW-0812">Transmembrane</keyword>
<feature type="transmembrane region" description="Helical" evidence="10">
    <location>
        <begin position="6"/>
        <end position="25"/>
    </location>
</feature>
<dbReference type="PANTHER" id="PTHR24223">
    <property type="entry name" value="ATP-BINDING CASSETTE SUB-FAMILY C"/>
    <property type="match status" value="1"/>
</dbReference>
<dbReference type="FunFam" id="1.20.1560.10:FF:000013">
    <property type="entry name" value="ABC transporter C family member 2"/>
    <property type="match status" value="1"/>
</dbReference>
<feature type="transmembrane region" description="Helical" evidence="10">
    <location>
        <begin position="336"/>
        <end position="359"/>
    </location>
</feature>
<dbReference type="SUPFAM" id="SSF90123">
    <property type="entry name" value="ABC transporter transmembrane region"/>
    <property type="match status" value="2"/>
</dbReference>
<keyword evidence="8 10" id="KW-0472">Membrane</keyword>
<feature type="transmembrane region" description="Helical" evidence="10">
    <location>
        <begin position="1198"/>
        <end position="1217"/>
    </location>
</feature>
<dbReference type="SMART" id="SM00382">
    <property type="entry name" value="AAA"/>
    <property type="match status" value="2"/>
</dbReference>
<feature type="compositionally biased region" description="Acidic residues" evidence="9">
    <location>
        <begin position="966"/>
        <end position="978"/>
    </location>
</feature>
<evidence type="ECO:0000256" key="9">
    <source>
        <dbReference type="SAM" id="MobiDB-lite"/>
    </source>
</evidence>
<dbReference type="CDD" id="cd18596">
    <property type="entry name" value="ABC_6TM_VMR1_D1_like"/>
    <property type="match status" value="1"/>
</dbReference>
<dbReference type="Gene3D" id="3.40.50.300">
    <property type="entry name" value="P-loop containing nucleotide triphosphate hydrolases"/>
    <property type="match status" value="2"/>
</dbReference>
<sequence length="1666" mass="182344">MPPYQLPMAAAALVGVAGSIFIRFVTREKEGKIKLPATGDDALGSEAKAHDSFNVVQPEDLLDGYPVEENEYWAQMRLWKVSITANLVVILALETISLGWAAAALSGSPSHGDGDASAGTGLLLVYLFRILYALYTVTLAAGAVPLTTVRLHRNRVIHLAVLTALAFALQFAISILPISALAPAGSSAGALKALWHATLVLYALSAVLSWTIPTGPPLRFPPERVYAPATNAKASNRSTDNVSGSTGASVLDFILFGYTTRLVRLVQTAESLEIADLPILPANMRATFQFHKMRELLRVSPIGTWGKGKGDGKDGGEKETRPGWGLAWRVLRVNGVAFVAEMVMVALAAPLWFASPFFLQKLIAYLERDLERLHTRWGWVYAVGQLVSLLMVHMLAAQFFSLATAVIEIRIKAQLNTILFEKTLVRKDIGKDKKSDKGGKEDEDEEAEFSSKAQVMTLMTTDVDRVFEFSSFVFSLVDSPIELIVGTLLLYRLIGVSCFWGLLVIVVMFPFNTLAGKVVVRFQDKLMKATDERVALMNEVLGAIRMLKFMAWERPFESRILRVRERELKYQKLNYWLEVIFAAIWDSSPLIVTLVAFWHFSVWRGEPLTPSIAFPTILVFQELQFAFNTLPETFVNMLQSFVSLRRVEHYLELPEITPVPPLDGGAVHVFGPPGEGRGQGEGQGERECAAACASATVTWPQDRGAKSGTSGASTPFAPSTPGTPRGQQQGKFVLLDMDLRFPTGELSLVCGKLGSGKTLLLLALLGEADVLAGQVVCPRSPPDSLAVYGPSGANRDGREAKWVVPGMCSAWLRNASIRDNILFSLPYDEERYQRTLEACALIADLNILEDGDESEIGERGVNLSGGQKARVSLARAVYSRASVLLLDDVLSAVDAHTAHHLYHECIKGELMKGRTVVLVSHHVQLCSSGAAYVVALDNGRVTFAGERQAFLGTGLLGALGSSGAGAEEEEEKLVEDSENLPSGSTLSVPKRVGKSTDVGRLASSQQDAEDPPSETSSTAFTEDMASATANDTPNGNADGNGKAKLERKPPRKLVEEEKRAVGRVSKDVWTMYVRACGKHWYWTWFAAVFILAALSPIVESYWLKFWSGTPLEEAAEKGPVYYIGVYAALTLAGVFLSTYRFFVLYSGSIQASTVLYKRLLESVLFANIRFHDTVSRGRLLNRFGKDFEGIDSRLSDHFGHSIIFALSFTTIVVSIAFAGGIPFVLAAFVLGYFYFAGGLYSQASRDMRRLDSVAHSPLYSLYGETIAGATVLRAFGASSKFLRDMLTCVDTQINPSYWQLGVNRWIEVRYDLLASATVGLVGIIAVMTPSISAALAGFALSFATEMTLALLALVRRFVGLEQSMVALERIKEYSELAQESPEFVEPRPAASWPDKGAIKCVDLVIRYAPQLPNVLHNINFEVRPGEKVGILGRTGSGKSTLALSFFRFVEATEGQILVDGVDIAKIGLTDLRSKLTIIPQDPTILSGTLRSTLDVFDEYEDAEIYEALRRVHLIPSPSGENTEAQMDIETPETINVNVFRNLESPVSEGGENFSTGEKQLLCMARAILKRSKVLVMDEATASVDYATDELIGKTIRQEFANSTILTIAHRLRTVIDYDRVMILDQGRIVEFDSPTTLLSDPESQFHGLCKATGKNEFITLKRMAGL</sequence>
<dbReference type="Pfam" id="PF00664">
    <property type="entry name" value="ABC_membrane"/>
    <property type="match status" value="2"/>
</dbReference>
<evidence type="ECO:0000256" key="4">
    <source>
        <dbReference type="ARBA" id="ARBA00022737"/>
    </source>
</evidence>
<evidence type="ECO:0000256" key="1">
    <source>
        <dbReference type="ARBA" id="ARBA00004141"/>
    </source>
</evidence>
<feature type="transmembrane region" description="Helical" evidence="10">
    <location>
        <begin position="1081"/>
        <end position="1103"/>
    </location>
</feature>
<protein>
    <submittedName>
        <fullName evidence="13">Multidrug resistance-associated ABC transporter</fullName>
    </submittedName>
</protein>
<dbReference type="InterPro" id="IPR017871">
    <property type="entry name" value="ABC_transporter-like_CS"/>
</dbReference>
<comment type="subcellular location">
    <subcellularLocation>
        <location evidence="1">Membrane</location>
        <topology evidence="1">Multi-pass membrane protein</topology>
    </subcellularLocation>
</comment>
<keyword evidence="2" id="KW-0813">Transport</keyword>
<feature type="region of interest" description="Disordered" evidence="9">
    <location>
        <begin position="961"/>
        <end position="1052"/>
    </location>
</feature>
<dbReference type="FunFam" id="3.40.50.300:FF:001354">
    <property type="entry name" value="ATP-binding cassette (ABC) transporter, putative"/>
    <property type="match status" value="1"/>
</dbReference>
<feature type="compositionally biased region" description="Polar residues" evidence="9">
    <location>
        <begin position="707"/>
        <end position="728"/>
    </location>
</feature>
<evidence type="ECO:0000259" key="12">
    <source>
        <dbReference type="PROSITE" id="PS50929"/>
    </source>
</evidence>
<feature type="transmembrane region" description="Helical" evidence="10">
    <location>
        <begin position="1123"/>
        <end position="1142"/>
    </location>
</feature>
<dbReference type="GO" id="GO:0000329">
    <property type="term" value="C:fungal-type vacuole membrane"/>
    <property type="evidence" value="ECO:0007669"/>
    <property type="project" value="TreeGrafter"/>
</dbReference>
<evidence type="ECO:0000313" key="14">
    <source>
        <dbReference type="Proteomes" id="UP000053558"/>
    </source>
</evidence>
<accession>A0A5M3MCK6</accession>
<feature type="domain" description="ABC transmembrane type-1" evidence="12">
    <location>
        <begin position="1090"/>
        <end position="1362"/>
    </location>
</feature>
<evidence type="ECO:0000256" key="8">
    <source>
        <dbReference type="ARBA" id="ARBA00023136"/>
    </source>
</evidence>
<dbReference type="PROSITE" id="PS00211">
    <property type="entry name" value="ABC_TRANSPORTER_1"/>
    <property type="match status" value="1"/>
</dbReference>
<dbReference type="PANTHER" id="PTHR24223:SF353">
    <property type="entry name" value="ABC TRANSPORTER ATP-BINDING PROTEIN_PERMEASE VMR1-RELATED"/>
    <property type="match status" value="1"/>
</dbReference>
<dbReference type="InterPro" id="IPR003593">
    <property type="entry name" value="AAA+_ATPase"/>
</dbReference>
<evidence type="ECO:0000313" key="13">
    <source>
        <dbReference type="EMBL" id="EIW76959.1"/>
    </source>
</evidence>
<feature type="domain" description="ABC transmembrane type-1" evidence="12">
    <location>
        <begin position="342"/>
        <end position="639"/>
    </location>
</feature>
<dbReference type="CDD" id="cd03244">
    <property type="entry name" value="ABCC_MRP_domain2"/>
    <property type="match status" value="1"/>
</dbReference>
<feature type="compositionally biased region" description="Polar residues" evidence="9">
    <location>
        <begin position="1027"/>
        <end position="1037"/>
    </location>
</feature>
<dbReference type="GeneID" id="19210838"/>
<dbReference type="SUPFAM" id="SSF52540">
    <property type="entry name" value="P-loop containing nucleoside triphosphate hydrolases"/>
    <property type="match status" value="2"/>
</dbReference>
<feature type="transmembrane region" description="Helical" evidence="10">
    <location>
        <begin position="573"/>
        <end position="600"/>
    </location>
</feature>